<protein>
    <submittedName>
        <fullName evidence="3">Uncharacterized protein</fullName>
    </submittedName>
</protein>
<accession>A0AA88GZY3</accession>
<keyword evidence="2" id="KW-0812">Transmembrane</keyword>
<feature type="region of interest" description="Disordered" evidence="1">
    <location>
        <begin position="339"/>
        <end position="360"/>
    </location>
</feature>
<name>A0AA88GZY3_NAELO</name>
<evidence type="ECO:0000313" key="3">
    <source>
        <dbReference type="EMBL" id="KAG2389106.1"/>
    </source>
</evidence>
<keyword evidence="4" id="KW-1185">Reference proteome</keyword>
<keyword evidence="2" id="KW-1133">Transmembrane helix</keyword>
<sequence length="360" mass="41592">MLPSKISSFGVYRLCKLNHSIQSKHNFENSLAQSSHQRRYFVSVATACVVSLFPIWKIYSQIRHTQIVLQKADECKRWPFARGVVHSVNIEKGDALFGMIKSSRIDIQYEYCLGASDYFIKHPDSNSYRKIDANRSRTVPLADDPKKSDLLFIPLMDPPSDPEEPPIIIRRKTDRVFKGDRIFWSVPYWTISTLFSKGEVTTSQAELEALKEKFKQGAKILVRINPFNPKESVLITGQQSFDQSWNFTYFYCTIMALCALTLFSMTWYLLSNSQLENNMKELLQLIFSKFSAILSRNSFEETTNQPTSPLHYRVLWTLNELVRLFTSIVLDSHKTEALPPNYETKNKAPQYLDPNTSNKP</sequence>
<dbReference type="GeneID" id="68106959"/>
<dbReference type="EMBL" id="PYSW02000008">
    <property type="protein sequence ID" value="KAG2389106.1"/>
    <property type="molecule type" value="Genomic_DNA"/>
</dbReference>
<feature type="transmembrane region" description="Helical" evidence="2">
    <location>
        <begin position="248"/>
        <end position="270"/>
    </location>
</feature>
<gene>
    <name evidence="3" type="ORF">C9374_014506</name>
</gene>
<keyword evidence="2" id="KW-0472">Membrane</keyword>
<proteinExistence type="predicted"/>
<organism evidence="3 4">
    <name type="scientific">Naegleria lovaniensis</name>
    <name type="common">Amoeba</name>
    <dbReference type="NCBI Taxonomy" id="51637"/>
    <lineage>
        <taxon>Eukaryota</taxon>
        <taxon>Discoba</taxon>
        <taxon>Heterolobosea</taxon>
        <taxon>Tetramitia</taxon>
        <taxon>Eutetramitia</taxon>
        <taxon>Vahlkampfiidae</taxon>
        <taxon>Naegleria</taxon>
    </lineage>
</organism>
<reference evidence="3 4" key="1">
    <citation type="journal article" date="2018" name="BMC Genomics">
        <title>The genome of Naegleria lovaniensis, the basis for a comparative approach to unravel pathogenicity factors of the human pathogenic amoeba N. fowleri.</title>
        <authorList>
            <person name="Liechti N."/>
            <person name="Schurch N."/>
            <person name="Bruggmann R."/>
            <person name="Wittwer M."/>
        </authorList>
    </citation>
    <scope>NUCLEOTIDE SEQUENCE [LARGE SCALE GENOMIC DNA]</scope>
    <source>
        <strain evidence="3 4">ATCC 30569</strain>
    </source>
</reference>
<evidence type="ECO:0000256" key="2">
    <source>
        <dbReference type="SAM" id="Phobius"/>
    </source>
</evidence>
<evidence type="ECO:0000313" key="4">
    <source>
        <dbReference type="Proteomes" id="UP000816034"/>
    </source>
</evidence>
<dbReference type="Proteomes" id="UP000816034">
    <property type="component" value="Unassembled WGS sequence"/>
</dbReference>
<dbReference type="AlphaFoldDB" id="A0AA88GZY3"/>
<dbReference type="RefSeq" id="XP_044553098.1">
    <property type="nucleotide sequence ID" value="XM_044690501.1"/>
</dbReference>
<comment type="caution">
    <text evidence="3">The sequence shown here is derived from an EMBL/GenBank/DDBJ whole genome shotgun (WGS) entry which is preliminary data.</text>
</comment>
<evidence type="ECO:0000256" key="1">
    <source>
        <dbReference type="SAM" id="MobiDB-lite"/>
    </source>
</evidence>